<evidence type="ECO:0000259" key="2">
    <source>
        <dbReference type="Pfam" id="PF13778"/>
    </source>
</evidence>
<protein>
    <recommendedName>
        <fullName evidence="2">DUF4174 domain-containing protein</fullName>
    </recommendedName>
</protein>
<organism evidence="3 4">
    <name type="scientific">Rhizobium grahamii</name>
    <dbReference type="NCBI Taxonomy" id="1120045"/>
    <lineage>
        <taxon>Bacteria</taxon>
        <taxon>Pseudomonadati</taxon>
        <taxon>Pseudomonadota</taxon>
        <taxon>Alphaproteobacteria</taxon>
        <taxon>Hyphomicrobiales</taxon>
        <taxon>Rhizobiaceae</taxon>
        <taxon>Rhizobium/Agrobacterium group</taxon>
        <taxon>Rhizobium</taxon>
    </lineage>
</organism>
<gene>
    <name evidence="3" type="ORF">B5K06_03870</name>
</gene>
<dbReference type="Proteomes" id="UP000254939">
    <property type="component" value="Unassembled WGS sequence"/>
</dbReference>
<comment type="caution">
    <text evidence="3">The sequence shown here is derived from an EMBL/GenBank/DDBJ whole genome shotgun (WGS) entry which is preliminary data.</text>
</comment>
<accession>A0A370KVK9</accession>
<reference evidence="3 4" key="1">
    <citation type="submission" date="2017-03" db="EMBL/GenBank/DDBJ databases">
        <title>Genome analysis of Rhizobial strains effectives or ineffectives for nitrogen fixation isolated from bean seeds.</title>
        <authorList>
            <person name="Peralta H."/>
            <person name="Aguilar-Vera A."/>
            <person name="Mora Y."/>
            <person name="Vargas-Lagunas C."/>
            <person name="Girard L."/>
            <person name="Mora J."/>
        </authorList>
    </citation>
    <scope>NUCLEOTIDE SEQUENCE [LARGE SCALE GENOMIC DNA]</scope>
    <source>
        <strain evidence="3 4">CCGM3</strain>
    </source>
</reference>
<name>A0A370KVK9_9HYPH</name>
<keyword evidence="1" id="KW-0732">Signal</keyword>
<evidence type="ECO:0000313" key="4">
    <source>
        <dbReference type="Proteomes" id="UP000254939"/>
    </source>
</evidence>
<feature type="domain" description="DUF4174" evidence="2">
    <location>
        <begin position="25"/>
        <end position="139"/>
    </location>
</feature>
<proteinExistence type="predicted"/>
<evidence type="ECO:0000256" key="1">
    <source>
        <dbReference type="ARBA" id="ARBA00022729"/>
    </source>
</evidence>
<sequence length="155" mass="16772">MSKTLLYGATKVDEDNSAYSALASLEQFQWRNRVLVIFADKKNARAARQENQLLANRDALQERDIVLLKIVGGSVRVLFGAGENLDAAAIASELGNPTVGEFIAFLVGKDGTVKLKVGEPIPSGELFTIVDGMPVRAAEVAAEKQQISDEPDKRD</sequence>
<dbReference type="AlphaFoldDB" id="A0A370KVK9"/>
<dbReference type="EMBL" id="NAAC01000004">
    <property type="protein sequence ID" value="RDJ15525.1"/>
    <property type="molecule type" value="Genomic_DNA"/>
</dbReference>
<dbReference type="RefSeq" id="WP_114712467.1">
    <property type="nucleotide sequence ID" value="NZ_KZ857258.1"/>
</dbReference>
<dbReference type="OrthoDB" id="7362103at2"/>
<dbReference type="InterPro" id="IPR025232">
    <property type="entry name" value="DUF4174"/>
</dbReference>
<evidence type="ECO:0000313" key="3">
    <source>
        <dbReference type="EMBL" id="RDJ15525.1"/>
    </source>
</evidence>
<dbReference type="Pfam" id="PF13778">
    <property type="entry name" value="DUF4174"/>
    <property type="match status" value="1"/>
</dbReference>